<dbReference type="PROSITE" id="PS01148">
    <property type="entry name" value="UPF0033"/>
    <property type="match status" value="1"/>
</dbReference>
<dbReference type="PANTHER" id="PTHR33279:SF6">
    <property type="entry name" value="SULFUR CARRIER PROTEIN YEDF-RELATED"/>
    <property type="match status" value="1"/>
</dbReference>
<evidence type="ECO:0000259" key="2">
    <source>
        <dbReference type="PROSITE" id="PS01148"/>
    </source>
</evidence>
<dbReference type="InterPro" id="IPR036868">
    <property type="entry name" value="TusA-like_sf"/>
</dbReference>
<organism evidence="3 4">
    <name type="scientific">Kordiimonas pumila</name>
    <dbReference type="NCBI Taxonomy" id="2161677"/>
    <lineage>
        <taxon>Bacteria</taxon>
        <taxon>Pseudomonadati</taxon>
        <taxon>Pseudomonadota</taxon>
        <taxon>Alphaproteobacteria</taxon>
        <taxon>Kordiimonadales</taxon>
        <taxon>Kordiimonadaceae</taxon>
        <taxon>Kordiimonas</taxon>
    </lineage>
</organism>
<sequence length="102" mass="11138">MTAAPEATPEPTIATLDVTGLLCPIPVLRTRRILDGMKPGEMLVVKASDPASVQDMPAFCKITGHTLRMARIEEKTYIFEIEKAATSPAEDLPVVPLRLSRH</sequence>
<reference evidence="4" key="1">
    <citation type="journal article" date="2019" name="Int. J. Syst. Evol. Microbiol.">
        <title>The Global Catalogue of Microorganisms (GCM) 10K type strain sequencing project: providing services to taxonomists for standard genome sequencing and annotation.</title>
        <authorList>
            <consortium name="The Broad Institute Genomics Platform"/>
            <consortium name="The Broad Institute Genome Sequencing Center for Infectious Disease"/>
            <person name="Wu L."/>
            <person name="Ma J."/>
        </authorList>
    </citation>
    <scope>NUCLEOTIDE SEQUENCE [LARGE SCALE GENOMIC DNA]</scope>
    <source>
        <strain evidence="4">KCTC 62164</strain>
    </source>
</reference>
<evidence type="ECO:0000313" key="4">
    <source>
        <dbReference type="Proteomes" id="UP001595444"/>
    </source>
</evidence>
<accession>A0ABV7D0F0</accession>
<dbReference type="EMBL" id="JBHRSL010000001">
    <property type="protein sequence ID" value="MFC3050390.1"/>
    <property type="molecule type" value="Genomic_DNA"/>
</dbReference>
<gene>
    <name evidence="3" type="ORF">ACFOKA_00575</name>
</gene>
<comment type="caution">
    <text evidence="3">The sequence shown here is derived from an EMBL/GenBank/DDBJ whole genome shotgun (WGS) entry which is preliminary data.</text>
</comment>
<dbReference type="SUPFAM" id="SSF64307">
    <property type="entry name" value="SirA-like"/>
    <property type="match status" value="1"/>
</dbReference>
<comment type="similarity">
    <text evidence="1">Belongs to the sulfur carrier protein TusA family.</text>
</comment>
<feature type="domain" description="UPF0033" evidence="2">
    <location>
        <begin position="16"/>
        <end position="40"/>
    </location>
</feature>
<proteinExistence type="inferred from homology"/>
<dbReference type="Pfam" id="PF01206">
    <property type="entry name" value="TusA"/>
    <property type="match status" value="1"/>
</dbReference>
<evidence type="ECO:0000313" key="3">
    <source>
        <dbReference type="EMBL" id="MFC3050390.1"/>
    </source>
</evidence>
<dbReference type="PANTHER" id="PTHR33279">
    <property type="entry name" value="SULFUR CARRIER PROTEIN YEDF-RELATED"/>
    <property type="match status" value="1"/>
</dbReference>
<dbReference type="Proteomes" id="UP001595444">
    <property type="component" value="Unassembled WGS sequence"/>
</dbReference>
<evidence type="ECO:0000256" key="1">
    <source>
        <dbReference type="ARBA" id="ARBA00008984"/>
    </source>
</evidence>
<protein>
    <submittedName>
        <fullName evidence="3">Sulfurtransferase TusA family protein</fullName>
    </submittedName>
</protein>
<name>A0ABV7D0F0_9PROT</name>
<dbReference type="InterPro" id="IPR001455">
    <property type="entry name" value="TusA-like"/>
</dbReference>
<dbReference type="CDD" id="cd00291">
    <property type="entry name" value="SirA_YedF_YeeD"/>
    <property type="match status" value="1"/>
</dbReference>
<keyword evidence="4" id="KW-1185">Reference proteome</keyword>
<dbReference type="RefSeq" id="WP_194214784.1">
    <property type="nucleotide sequence ID" value="NZ_CP061205.1"/>
</dbReference>
<dbReference type="Gene3D" id="3.30.110.40">
    <property type="entry name" value="TusA-like domain"/>
    <property type="match status" value="1"/>
</dbReference>